<reference evidence="1" key="1">
    <citation type="submission" date="2022-04" db="EMBL/GenBank/DDBJ databases">
        <title>A functionally conserved STORR gene fusion in Papaver species that diverged 16.8 million years ago.</title>
        <authorList>
            <person name="Catania T."/>
        </authorList>
    </citation>
    <scope>NUCLEOTIDE SEQUENCE</scope>
    <source>
        <strain evidence="1">S-188037</strain>
    </source>
</reference>
<sequence>MALVEVAYVNYLQSLDGAYDSASVSDNDSDEGTNASNDYSYLQEQIVHINAMEHVVGELRIGDIRGKIEKNKVIAYSDVFALNWVTTRRCCFFNKEDTFCENSQTVVDPNVPSNLTQYMISSPIQL</sequence>
<dbReference type="Proteomes" id="UP001202328">
    <property type="component" value="Unassembled WGS sequence"/>
</dbReference>
<accession>A0AAD4XV76</accession>
<organism evidence="1 2">
    <name type="scientific">Papaver atlanticum</name>
    <dbReference type="NCBI Taxonomy" id="357466"/>
    <lineage>
        <taxon>Eukaryota</taxon>
        <taxon>Viridiplantae</taxon>
        <taxon>Streptophyta</taxon>
        <taxon>Embryophyta</taxon>
        <taxon>Tracheophyta</taxon>
        <taxon>Spermatophyta</taxon>
        <taxon>Magnoliopsida</taxon>
        <taxon>Ranunculales</taxon>
        <taxon>Papaveraceae</taxon>
        <taxon>Papaveroideae</taxon>
        <taxon>Papaver</taxon>
    </lineage>
</organism>
<evidence type="ECO:0000313" key="1">
    <source>
        <dbReference type="EMBL" id="KAI3948666.1"/>
    </source>
</evidence>
<dbReference type="AlphaFoldDB" id="A0AAD4XV76"/>
<evidence type="ECO:0000313" key="2">
    <source>
        <dbReference type="Proteomes" id="UP001202328"/>
    </source>
</evidence>
<name>A0AAD4XV76_9MAGN</name>
<protein>
    <submittedName>
        <fullName evidence="1">Uncharacterized protein</fullName>
    </submittedName>
</protein>
<comment type="caution">
    <text evidence="1">The sequence shown here is derived from an EMBL/GenBank/DDBJ whole genome shotgun (WGS) entry which is preliminary data.</text>
</comment>
<gene>
    <name evidence="1" type="ORF">MKW98_027732</name>
</gene>
<proteinExistence type="predicted"/>
<dbReference type="EMBL" id="JAJJMB010003237">
    <property type="protein sequence ID" value="KAI3948666.1"/>
    <property type="molecule type" value="Genomic_DNA"/>
</dbReference>
<keyword evidence="2" id="KW-1185">Reference proteome</keyword>